<reference evidence="6 7" key="1">
    <citation type="submission" date="2020-08" db="EMBL/GenBank/DDBJ databases">
        <title>Acidobacteriota in marine sediments use diverse sulfur dissimilation pathways.</title>
        <authorList>
            <person name="Wasmund K."/>
        </authorList>
    </citation>
    <scope>NUCLEOTIDE SEQUENCE [LARGE SCALE GENOMIC DNA]</scope>
    <source>
        <strain evidence="6">MAG AM4</strain>
    </source>
</reference>
<proteinExistence type="predicted"/>
<comment type="caution">
    <text evidence="6">The sequence shown here is derived from an EMBL/GenBank/DDBJ whole genome shotgun (WGS) entry which is preliminary data.</text>
</comment>
<evidence type="ECO:0000256" key="4">
    <source>
        <dbReference type="SAM" id="Phobius"/>
    </source>
</evidence>
<accession>A0A8J6Y304</accession>
<dbReference type="InterPro" id="IPR003594">
    <property type="entry name" value="HATPase_dom"/>
</dbReference>
<gene>
    <name evidence="6" type="ORF">IFK94_15845</name>
</gene>
<dbReference type="SUPFAM" id="SSF55874">
    <property type="entry name" value="ATPase domain of HSP90 chaperone/DNA topoisomerase II/histidine kinase"/>
    <property type="match status" value="1"/>
</dbReference>
<dbReference type="AlphaFoldDB" id="A0A8J6Y304"/>
<organism evidence="6 7">
    <name type="scientific">Candidatus Polarisedimenticola svalbardensis</name>
    <dbReference type="NCBI Taxonomy" id="2886004"/>
    <lineage>
        <taxon>Bacteria</taxon>
        <taxon>Pseudomonadati</taxon>
        <taxon>Acidobacteriota</taxon>
        <taxon>Candidatus Polarisedimenticolia</taxon>
        <taxon>Candidatus Polarisedimenticolales</taxon>
        <taxon>Candidatus Polarisedimenticolaceae</taxon>
        <taxon>Candidatus Polarisedimenticola</taxon>
    </lineage>
</organism>
<dbReference type="InterPro" id="IPR005467">
    <property type="entry name" value="His_kinase_dom"/>
</dbReference>
<keyword evidence="3" id="KW-0902">Two-component regulatory system</keyword>
<evidence type="ECO:0000256" key="1">
    <source>
        <dbReference type="ARBA" id="ARBA00022679"/>
    </source>
</evidence>
<feature type="transmembrane region" description="Helical" evidence="4">
    <location>
        <begin position="202"/>
        <end position="220"/>
    </location>
</feature>
<dbReference type="PROSITE" id="PS50109">
    <property type="entry name" value="HIS_KIN"/>
    <property type="match status" value="1"/>
</dbReference>
<dbReference type="InterPro" id="IPR050482">
    <property type="entry name" value="Sensor_HK_TwoCompSys"/>
</dbReference>
<keyword evidence="4" id="KW-1133">Transmembrane helix</keyword>
<feature type="domain" description="Histidine kinase" evidence="5">
    <location>
        <begin position="240"/>
        <end position="434"/>
    </location>
</feature>
<evidence type="ECO:0000259" key="5">
    <source>
        <dbReference type="PROSITE" id="PS50109"/>
    </source>
</evidence>
<name>A0A8J6Y304_9BACT</name>
<evidence type="ECO:0000256" key="2">
    <source>
        <dbReference type="ARBA" id="ARBA00022777"/>
    </source>
</evidence>
<dbReference type="GO" id="GO:0016020">
    <property type="term" value="C:membrane"/>
    <property type="evidence" value="ECO:0007669"/>
    <property type="project" value="InterPro"/>
</dbReference>
<dbReference type="InterPro" id="IPR011712">
    <property type="entry name" value="Sig_transdc_His_kin_sub3_dim/P"/>
</dbReference>
<protein>
    <recommendedName>
        <fullName evidence="5">Histidine kinase domain-containing protein</fullName>
    </recommendedName>
</protein>
<evidence type="ECO:0000313" key="6">
    <source>
        <dbReference type="EMBL" id="MBD3869593.1"/>
    </source>
</evidence>
<dbReference type="Gene3D" id="3.30.565.10">
    <property type="entry name" value="Histidine kinase-like ATPase, C-terminal domain"/>
    <property type="match status" value="1"/>
</dbReference>
<evidence type="ECO:0000313" key="7">
    <source>
        <dbReference type="Proteomes" id="UP000648239"/>
    </source>
</evidence>
<dbReference type="InterPro" id="IPR036890">
    <property type="entry name" value="HATPase_C_sf"/>
</dbReference>
<sequence>MIPASRELNSSWILNLQVAAQEGIWIVGHGTLLRVAERPETEAGWEVLERPGFWQGIPTGGGEDVLEAADGTLWVTTSAGVIQVPSQARRARPEPPLVRLVDVLVDGERLSLEQRPDLPYDRNRLELTFAALSYKDPSMIRYKVRSRPDADWVESRQPGFRLIDLPPGEYQPEVIASLDGVNWSAEPAGFAFTIRPPWYRQVWALALFVLLTGTLLYLMYRIRLGILLRLERQRTRIAMDLHDELGAGLGSIGLLADLVADEQIEEHERKNLTGKISEAAEELGSALTDIIWSLRGRSERIEALGTYLRERGRRLTPGGSVSFSTRFPDSWPEVTLSLAVRRNLQRIAIEALHNVVKHAGAGSVELGLAPEGGKWSLWVEDDGVGMPENPVSPEGRGLGMESMRHRANEIGAEIDWKTGKQGGTRLELRFDPHGKMRGRAERRR</sequence>
<keyword evidence="1" id="KW-0808">Transferase</keyword>
<evidence type="ECO:0000256" key="3">
    <source>
        <dbReference type="ARBA" id="ARBA00023012"/>
    </source>
</evidence>
<dbReference type="Gene3D" id="2.60.40.10">
    <property type="entry name" value="Immunoglobulins"/>
    <property type="match status" value="1"/>
</dbReference>
<dbReference type="SMART" id="SM00387">
    <property type="entry name" value="HATPase_c"/>
    <property type="match status" value="1"/>
</dbReference>
<dbReference type="Pfam" id="PF02518">
    <property type="entry name" value="HATPase_c"/>
    <property type="match status" value="1"/>
</dbReference>
<dbReference type="GO" id="GO:0046983">
    <property type="term" value="F:protein dimerization activity"/>
    <property type="evidence" value="ECO:0007669"/>
    <property type="project" value="InterPro"/>
</dbReference>
<dbReference type="GO" id="GO:0000155">
    <property type="term" value="F:phosphorelay sensor kinase activity"/>
    <property type="evidence" value="ECO:0007669"/>
    <property type="project" value="InterPro"/>
</dbReference>
<keyword evidence="2" id="KW-0418">Kinase</keyword>
<dbReference type="PANTHER" id="PTHR24421">
    <property type="entry name" value="NITRATE/NITRITE SENSOR PROTEIN NARX-RELATED"/>
    <property type="match status" value="1"/>
</dbReference>
<dbReference type="Gene3D" id="1.20.5.1930">
    <property type="match status" value="1"/>
</dbReference>
<dbReference type="EMBL" id="JACXWD010000122">
    <property type="protein sequence ID" value="MBD3869593.1"/>
    <property type="molecule type" value="Genomic_DNA"/>
</dbReference>
<dbReference type="InterPro" id="IPR013783">
    <property type="entry name" value="Ig-like_fold"/>
</dbReference>
<keyword evidence="4" id="KW-0472">Membrane</keyword>
<dbReference type="Proteomes" id="UP000648239">
    <property type="component" value="Unassembled WGS sequence"/>
</dbReference>
<dbReference type="CDD" id="cd16917">
    <property type="entry name" value="HATPase_UhpB-NarQ-NarX-like"/>
    <property type="match status" value="1"/>
</dbReference>
<dbReference type="Pfam" id="PF07730">
    <property type="entry name" value="HisKA_3"/>
    <property type="match status" value="1"/>
</dbReference>
<keyword evidence="4" id="KW-0812">Transmembrane</keyword>